<reference evidence="1" key="1">
    <citation type="submission" date="2017-07" db="EMBL/GenBank/DDBJ databases">
        <title>Taro Niue Genome Assembly and Annotation.</title>
        <authorList>
            <person name="Atibalentja N."/>
            <person name="Keating K."/>
            <person name="Fields C.J."/>
        </authorList>
    </citation>
    <scope>NUCLEOTIDE SEQUENCE</scope>
    <source>
        <strain evidence="1">Niue_2</strain>
        <tissue evidence="1">Leaf</tissue>
    </source>
</reference>
<accession>A0A843TZR2</accession>
<sequence>MLPTDDTAHCRCKSPIGCCLLALSPLPAGGEWRQGEGGGFCPFNLRVVCRQSGRSHIRPQAMPRHRPEVRRDSKDSSGCYRRVAAVAVSRVCECGPWLARVGGAFDDGLAGR</sequence>
<organism evidence="1 2">
    <name type="scientific">Colocasia esculenta</name>
    <name type="common">Wild taro</name>
    <name type="synonym">Arum esculentum</name>
    <dbReference type="NCBI Taxonomy" id="4460"/>
    <lineage>
        <taxon>Eukaryota</taxon>
        <taxon>Viridiplantae</taxon>
        <taxon>Streptophyta</taxon>
        <taxon>Embryophyta</taxon>
        <taxon>Tracheophyta</taxon>
        <taxon>Spermatophyta</taxon>
        <taxon>Magnoliopsida</taxon>
        <taxon>Liliopsida</taxon>
        <taxon>Araceae</taxon>
        <taxon>Aroideae</taxon>
        <taxon>Colocasieae</taxon>
        <taxon>Colocasia</taxon>
    </lineage>
</organism>
<evidence type="ECO:0000313" key="1">
    <source>
        <dbReference type="EMBL" id="MQL75337.1"/>
    </source>
</evidence>
<dbReference type="AlphaFoldDB" id="A0A843TZR2"/>
<feature type="non-terminal residue" evidence="1">
    <location>
        <position position="112"/>
    </location>
</feature>
<protein>
    <submittedName>
        <fullName evidence="1">Uncharacterized protein</fullName>
    </submittedName>
</protein>
<keyword evidence="2" id="KW-1185">Reference proteome</keyword>
<comment type="caution">
    <text evidence="1">The sequence shown here is derived from an EMBL/GenBank/DDBJ whole genome shotgun (WGS) entry which is preliminary data.</text>
</comment>
<dbReference type="EMBL" id="NMUH01000246">
    <property type="protein sequence ID" value="MQL75337.1"/>
    <property type="molecule type" value="Genomic_DNA"/>
</dbReference>
<proteinExistence type="predicted"/>
<name>A0A843TZR2_COLES</name>
<gene>
    <name evidence="1" type="ORF">Taro_007710</name>
</gene>
<evidence type="ECO:0000313" key="2">
    <source>
        <dbReference type="Proteomes" id="UP000652761"/>
    </source>
</evidence>
<dbReference type="Proteomes" id="UP000652761">
    <property type="component" value="Unassembled WGS sequence"/>
</dbReference>